<dbReference type="SUPFAM" id="SSF52172">
    <property type="entry name" value="CheY-like"/>
    <property type="match status" value="1"/>
</dbReference>
<reference evidence="2 3" key="1">
    <citation type="submission" date="2012-11" db="EMBL/GenBank/DDBJ databases">
        <title>Whole genome sequence of Acidisphaera rubrifaciens HS-AP3.</title>
        <authorList>
            <person name="Azuma Y."/>
            <person name="Higashiura N."/>
            <person name="Hirakawa H."/>
            <person name="Matsushita K."/>
        </authorList>
    </citation>
    <scope>NUCLEOTIDE SEQUENCE [LARGE SCALE GENOMIC DNA]</scope>
    <source>
        <strain evidence="2 3">HS-AP3</strain>
    </source>
</reference>
<feature type="region of interest" description="Disordered" evidence="1">
    <location>
        <begin position="1"/>
        <end position="20"/>
    </location>
</feature>
<organism evidence="2 3">
    <name type="scientific">Acidisphaera rubrifaciens HS-AP3</name>
    <dbReference type="NCBI Taxonomy" id="1231350"/>
    <lineage>
        <taxon>Bacteria</taxon>
        <taxon>Pseudomonadati</taxon>
        <taxon>Pseudomonadota</taxon>
        <taxon>Alphaproteobacteria</taxon>
        <taxon>Acetobacterales</taxon>
        <taxon>Acetobacteraceae</taxon>
        <taxon>Acidisphaera</taxon>
    </lineage>
</organism>
<dbReference type="Proteomes" id="UP000032680">
    <property type="component" value="Unassembled WGS sequence"/>
</dbReference>
<sequence>MDLDTPSFVDPDEATAQEDAVPPPERLLLMLVGRESRLPDGCRRLCDLLGYEVIAVSDADDLITALKFRRPAAVLCEEELAGITSWFLLARLAHAGCNPDVVVEARADDPDLRAAFAACQDLLGLTHVRTVAHRLRPDDVGELLGRATLRAHGGAAATRH</sequence>
<comment type="caution">
    <text evidence="2">The sequence shown here is derived from an EMBL/GenBank/DDBJ whole genome shotgun (WGS) entry which is preliminary data.</text>
</comment>
<dbReference type="InterPro" id="IPR011006">
    <property type="entry name" value="CheY-like_superfamily"/>
</dbReference>
<dbReference type="RefSeq" id="WP_048860846.1">
    <property type="nucleotide sequence ID" value="NZ_BANB01000192.1"/>
</dbReference>
<dbReference type="EMBL" id="BANB01000192">
    <property type="protein sequence ID" value="GAN76923.1"/>
    <property type="molecule type" value="Genomic_DNA"/>
</dbReference>
<evidence type="ECO:0000256" key="1">
    <source>
        <dbReference type="SAM" id="MobiDB-lite"/>
    </source>
</evidence>
<proteinExistence type="predicted"/>
<evidence type="ECO:0000313" key="3">
    <source>
        <dbReference type="Proteomes" id="UP000032680"/>
    </source>
</evidence>
<accession>A0A0D6P6U7</accession>
<keyword evidence="3" id="KW-1185">Reference proteome</keyword>
<evidence type="ECO:0008006" key="4">
    <source>
        <dbReference type="Google" id="ProtNLM"/>
    </source>
</evidence>
<gene>
    <name evidence="2" type="ORF">Asru_0192_02</name>
</gene>
<protein>
    <recommendedName>
        <fullName evidence="4">Response regulatory domain-containing protein</fullName>
    </recommendedName>
</protein>
<name>A0A0D6P6U7_9PROT</name>
<dbReference type="AlphaFoldDB" id="A0A0D6P6U7"/>
<evidence type="ECO:0000313" key="2">
    <source>
        <dbReference type="EMBL" id="GAN76923.1"/>
    </source>
</evidence>